<keyword evidence="2" id="KW-1185">Reference proteome</keyword>
<dbReference type="AlphaFoldDB" id="A0A834JXB5"/>
<accession>A0A834JXB5</accession>
<organism evidence="1 2">
    <name type="scientific">Vespula vulgaris</name>
    <name type="common">Yellow jacket</name>
    <name type="synonym">Wasp</name>
    <dbReference type="NCBI Taxonomy" id="7454"/>
    <lineage>
        <taxon>Eukaryota</taxon>
        <taxon>Metazoa</taxon>
        <taxon>Ecdysozoa</taxon>
        <taxon>Arthropoda</taxon>
        <taxon>Hexapoda</taxon>
        <taxon>Insecta</taxon>
        <taxon>Pterygota</taxon>
        <taxon>Neoptera</taxon>
        <taxon>Endopterygota</taxon>
        <taxon>Hymenoptera</taxon>
        <taxon>Apocrita</taxon>
        <taxon>Aculeata</taxon>
        <taxon>Vespoidea</taxon>
        <taxon>Vespidae</taxon>
        <taxon>Vespinae</taxon>
        <taxon>Vespula</taxon>
    </lineage>
</organism>
<comment type="caution">
    <text evidence="1">The sequence shown here is derived from an EMBL/GenBank/DDBJ whole genome shotgun (WGS) entry which is preliminary data.</text>
</comment>
<gene>
    <name evidence="1" type="ORF">HZH66_007019</name>
</gene>
<name>A0A834JXB5_VESVU</name>
<sequence length="91" mass="10056">MFLPSLVFLLAVYTKRYMPIVAKFPSNFFVRSTSKQSNNWVTAVVGFASSKVGPLPSSDNDVGSFGSGWVCRVRSYLGPKRSDYGRDVPGR</sequence>
<dbReference type="Proteomes" id="UP000614350">
    <property type="component" value="Unassembled WGS sequence"/>
</dbReference>
<evidence type="ECO:0000313" key="2">
    <source>
        <dbReference type="Proteomes" id="UP000614350"/>
    </source>
</evidence>
<dbReference type="EMBL" id="JACSEA010000007">
    <property type="protein sequence ID" value="KAF7396157.1"/>
    <property type="molecule type" value="Genomic_DNA"/>
</dbReference>
<evidence type="ECO:0000313" key="1">
    <source>
        <dbReference type="EMBL" id="KAF7396157.1"/>
    </source>
</evidence>
<protein>
    <submittedName>
        <fullName evidence="1">Uncharacterized protein</fullName>
    </submittedName>
</protein>
<proteinExistence type="predicted"/>
<reference evidence="1" key="1">
    <citation type="journal article" date="2020" name="G3 (Bethesda)">
        <title>High-Quality Assemblies for Three Invasive Social Wasps from the &lt;i&gt;Vespula&lt;/i&gt; Genus.</title>
        <authorList>
            <person name="Harrop T.W.R."/>
            <person name="Guhlin J."/>
            <person name="McLaughlin G.M."/>
            <person name="Permina E."/>
            <person name="Stockwell P."/>
            <person name="Gilligan J."/>
            <person name="Le Lec M.F."/>
            <person name="Gruber M.A.M."/>
            <person name="Quinn O."/>
            <person name="Lovegrove M."/>
            <person name="Duncan E.J."/>
            <person name="Remnant E.J."/>
            <person name="Van Eeckhoven J."/>
            <person name="Graham B."/>
            <person name="Knapp R.A."/>
            <person name="Langford K.W."/>
            <person name="Kronenberg Z."/>
            <person name="Press M.O."/>
            <person name="Eacker S.M."/>
            <person name="Wilson-Rankin E.E."/>
            <person name="Purcell J."/>
            <person name="Lester P.J."/>
            <person name="Dearden P.K."/>
        </authorList>
    </citation>
    <scope>NUCLEOTIDE SEQUENCE</scope>
    <source>
        <strain evidence="1">Marl-1</strain>
    </source>
</reference>